<dbReference type="Proteomes" id="UP000250266">
    <property type="component" value="Unassembled WGS sequence"/>
</dbReference>
<dbReference type="EMBL" id="KV744970">
    <property type="protein sequence ID" value="OCK80207.1"/>
    <property type="molecule type" value="Genomic_DNA"/>
</dbReference>
<keyword evidence="1" id="KW-0175">Coiled coil</keyword>
<evidence type="ECO:0000256" key="2">
    <source>
        <dbReference type="SAM" id="MobiDB-lite"/>
    </source>
</evidence>
<name>A0A8E2JF89_9PEZI</name>
<gene>
    <name evidence="3" type="ORF">K432DRAFT_425936</name>
</gene>
<accession>A0A8E2JF89</accession>
<feature type="region of interest" description="Disordered" evidence="2">
    <location>
        <begin position="1"/>
        <end position="25"/>
    </location>
</feature>
<sequence>MDNALKPQPDFAITSNTSKELSTDKIPALNNGAQILETIARLQRQVEGLQRNVEGLERGINQRFDQMDVRIATSEFNNMARLSNSFITHNDSSLEPLRRVTDKLAHSEFP</sequence>
<dbReference type="OrthoDB" id="5413892at2759"/>
<protein>
    <submittedName>
        <fullName evidence="3">Uncharacterized protein</fullName>
    </submittedName>
</protein>
<evidence type="ECO:0000256" key="1">
    <source>
        <dbReference type="SAM" id="Coils"/>
    </source>
</evidence>
<feature type="coiled-coil region" evidence="1">
    <location>
        <begin position="32"/>
        <end position="59"/>
    </location>
</feature>
<dbReference type="AlphaFoldDB" id="A0A8E2JF89"/>
<evidence type="ECO:0000313" key="3">
    <source>
        <dbReference type="EMBL" id="OCK80207.1"/>
    </source>
</evidence>
<proteinExistence type="predicted"/>
<evidence type="ECO:0000313" key="4">
    <source>
        <dbReference type="Proteomes" id="UP000250266"/>
    </source>
</evidence>
<reference evidence="3 4" key="1">
    <citation type="journal article" date="2016" name="Nat. Commun.">
        <title>Ectomycorrhizal ecology is imprinted in the genome of the dominant symbiotic fungus Cenococcum geophilum.</title>
        <authorList>
            <consortium name="DOE Joint Genome Institute"/>
            <person name="Peter M."/>
            <person name="Kohler A."/>
            <person name="Ohm R.A."/>
            <person name="Kuo A."/>
            <person name="Krutzmann J."/>
            <person name="Morin E."/>
            <person name="Arend M."/>
            <person name="Barry K.W."/>
            <person name="Binder M."/>
            <person name="Choi C."/>
            <person name="Clum A."/>
            <person name="Copeland A."/>
            <person name="Grisel N."/>
            <person name="Haridas S."/>
            <person name="Kipfer T."/>
            <person name="LaButti K."/>
            <person name="Lindquist E."/>
            <person name="Lipzen A."/>
            <person name="Maire R."/>
            <person name="Meier B."/>
            <person name="Mihaltcheva S."/>
            <person name="Molinier V."/>
            <person name="Murat C."/>
            <person name="Poggeler S."/>
            <person name="Quandt C.A."/>
            <person name="Sperisen C."/>
            <person name="Tritt A."/>
            <person name="Tisserant E."/>
            <person name="Crous P.W."/>
            <person name="Henrissat B."/>
            <person name="Nehls U."/>
            <person name="Egli S."/>
            <person name="Spatafora J.W."/>
            <person name="Grigoriev I.V."/>
            <person name="Martin F.M."/>
        </authorList>
    </citation>
    <scope>NUCLEOTIDE SEQUENCE [LARGE SCALE GENOMIC DNA]</scope>
    <source>
        <strain evidence="3 4">CBS 459.81</strain>
    </source>
</reference>
<organism evidence="3 4">
    <name type="scientific">Lepidopterella palustris CBS 459.81</name>
    <dbReference type="NCBI Taxonomy" id="1314670"/>
    <lineage>
        <taxon>Eukaryota</taxon>
        <taxon>Fungi</taxon>
        <taxon>Dikarya</taxon>
        <taxon>Ascomycota</taxon>
        <taxon>Pezizomycotina</taxon>
        <taxon>Dothideomycetes</taxon>
        <taxon>Pleosporomycetidae</taxon>
        <taxon>Mytilinidiales</taxon>
        <taxon>Argynnaceae</taxon>
        <taxon>Lepidopterella</taxon>
    </lineage>
</organism>
<keyword evidence="4" id="KW-1185">Reference proteome</keyword>